<dbReference type="InterPro" id="IPR025202">
    <property type="entry name" value="PLD-like_dom"/>
</dbReference>
<accession>A0ABU9E8Z1</accession>
<dbReference type="RefSeq" id="WP_405274732.1">
    <property type="nucleotide sequence ID" value="NZ_JBBHLI010000002.1"/>
</dbReference>
<feature type="domain" description="PLD phosphodiesterase" evidence="1">
    <location>
        <begin position="116"/>
        <end position="142"/>
    </location>
</feature>
<reference evidence="2 3" key="1">
    <citation type="submission" date="2024-02" db="EMBL/GenBank/DDBJ databases">
        <title>A novel Gemmatimonadota bacterium.</title>
        <authorList>
            <person name="Du Z.-J."/>
            <person name="Ye Y.-Q."/>
        </authorList>
    </citation>
    <scope>NUCLEOTIDE SEQUENCE [LARGE SCALE GENOMIC DNA]</scope>
    <source>
        <strain evidence="2 3">DH-20</strain>
    </source>
</reference>
<dbReference type="Gene3D" id="3.30.870.10">
    <property type="entry name" value="Endonuclease Chain A"/>
    <property type="match status" value="2"/>
</dbReference>
<evidence type="ECO:0000259" key="1">
    <source>
        <dbReference type="PROSITE" id="PS50035"/>
    </source>
</evidence>
<sequence length="357" mass="39592">MDTRLLVDAPEFWASLRSDLAEARRRAFVQTFTFEGDRVGAALGRALRLCRARDRRLLVDGYSLLVHNDRVIVGPAWARRRFRREVFHTHAWVARLRGEGVGVRFSNPVGPAPTRLVRRNHKKLVVVDDAVYLGGINFSEHNFAWHDMMIRLESPDLADRLAQDFDASWLGRPTTMDEVIGPVRLISLNGRGNARGFDPVVAAIASATRSIDVQSAYLSPPFTRHLVEAAGRGVAVSVLTPADNNKANLGHHIVESASGHPVRVLHQSGMSHLKAMVIDGELLIAGSSNFDAMSYHILEELIVVSSEPRIVDEYRRRVWAPDCAASRAPRGSRGLRSRLGDLAVRAGARVARLLARY</sequence>
<comment type="caution">
    <text evidence="2">The sequence shown here is derived from an EMBL/GenBank/DDBJ whole genome shotgun (WGS) entry which is preliminary data.</text>
</comment>
<dbReference type="SUPFAM" id="SSF56024">
    <property type="entry name" value="Phospholipase D/nuclease"/>
    <property type="match status" value="2"/>
</dbReference>
<dbReference type="PROSITE" id="PS50035">
    <property type="entry name" value="PLD"/>
    <property type="match status" value="2"/>
</dbReference>
<protein>
    <submittedName>
        <fullName evidence="2">Phosphatidylserine/phosphatidylglycerophosphate/ cardiolipin synthase family protein</fullName>
    </submittedName>
</protein>
<dbReference type="Proteomes" id="UP001484239">
    <property type="component" value="Unassembled WGS sequence"/>
</dbReference>
<dbReference type="EMBL" id="JBBHLI010000002">
    <property type="protein sequence ID" value="MEK9500527.1"/>
    <property type="molecule type" value="Genomic_DNA"/>
</dbReference>
<dbReference type="PANTHER" id="PTHR21248:SF22">
    <property type="entry name" value="PHOSPHOLIPASE D"/>
    <property type="match status" value="1"/>
</dbReference>
<dbReference type="PANTHER" id="PTHR21248">
    <property type="entry name" value="CARDIOLIPIN SYNTHASE"/>
    <property type="match status" value="1"/>
</dbReference>
<gene>
    <name evidence="2" type="ORF">WI372_06025</name>
</gene>
<feature type="domain" description="PLD phosphodiesterase" evidence="1">
    <location>
        <begin position="267"/>
        <end position="294"/>
    </location>
</feature>
<organism evidence="2 3">
    <name type="scientific">Gaopeijia maritima</name>
    <dbReference type="NCBI Taxonomy" id="3119007"/>
    <lineage>
        <taxon>Bacteria</taxon>
        <taxon>Pseudomonadati</taxon>
        <taxon>Gemmatimonadota</taxon>
        <taxon>Longimicrobiia</taxon>
        <taxon>Gaopeijiales</taxon>
        <taxon>Gaopeijiaceae</taxon>
        <taxon>Gaopeijia</taxon>
    </lineage>
</organism>
<evidence type="ECO:0000313" key="2">
    <source>
        <dbReference type="EMBL" id="MEK9500527.1"/>
    </source>
</evidence>
<dbReference type="InterPro" id="IPR001736">
    <property type="entry name" value="PLipase_D/transphosphatidylase"/>
</dbReference>
<dbReference type="Pfam" id="PF13091">
    <property type="entry name" value="PLDc_2"/>
    <property type="match status" value="2"/>
</dbReference>
<evidence type="ECO:0000313" key="3">
    <source>
        <dbReference type="Proteomes" id="UP001484239"/>
    </source>
</evidence>
<name>A0ABU9E8Z1_9BACT</name>
<dbReference type="SMART" id="SM00155">
    <property type="entry name" value="PLDc"/>
    <property type="match status" value="2"/>
</dbReference>
<keyword evidence="3" id="KW-1185">Reference proteome</keyword>
<proteinExistence type="predicted"/>